<gene>
    <name evidence="2" type="ORF">Y1Q_0022484</name>
</gene>
<sequence>MFFSSKSFTEEPEQLRLMPKLSKHLAISNNGYLLAIEDSRQNYKKPYSRPKRDQAPMQGLRTSSNQGTCSHFSWLIAE</sequence>
<evidence type="ECO:0000313" key="3">
    <source>
        <dbReference type="Proteomes" id="UP000050525"/>
    </source>
</evidence>
<organism evidence="2 3">
    <name type="scientific">Alligator mississippiensis</name>
    <name type="common">American alligator</name>
    <dbReference type="NCBI Taxonomy" id="8496"/>
    <lineage>
        <taxon>Eukaryota</taxon>
        <taxon>Metazoa</taxon>
        <taxon>Chordata</taxon>
        <taxon>Craniata</taxon>
        <taxon>Vertebrata</taxon>
        <taxon>Euteleostomi</taxon>
        <taxon>Archelosauria</taxon>
        <taxon>Archosauria</taxon>
        <taxon>Crocodylia</taxon>
        <taxon>Alligatoridae</taxon>
        <taxon>Alligatorinae</taxon>
        <taxon>Alligator</taxon>
    </lineage>
</organism>
<accession>A0A151N0D2</accession>
<comment type="caution">
    <text evidence="2">The sequence shown here is derived from an EMBL/GenBank/DDBJ whole genome shotgun (WGS) entry which is preliminary data.</text>
</comment>
<protein>
    <submittedName>
        <fullName evidence="2">Uncharacterized protein</fullName>
    </submittedName>
</protein>
<name>A0A151N0D2_ALLMI</name>
<evidence type="ECO:0000313" key="2">
    <source>
        <dbReference type="EMBL" id="KYO30283.1"/>
    </source>
</evidence>
<dbReference type="Proteomes" id="UP000050525">
    <property type="component" value="Unassembled WGS sequence"/>
</dbReference>
<keyword evidence="3" id="KW-1185">Reference proteome</keyword>
<dbReference type="EMBL" id="AKHW03004278">
    <property type="protein sequence ID" value="KYO30283.1"/>
    <property type="molecule type" value="Genomic_DNA"/>
</dbReference>
<dbReference type="AlphaFoldDB" id="A0A151N0D2"/>
<reference evidence="2 3" key="1">
    <citation type="journal article" date="2012" name="Genome Biol.">
        <title>Sequencing three crocodilian genomes to illuminate the evolution of archosaurs and amniotes.</title>
        <authorList>
            <person name="St John J.A."/>
            <person name="Braun E.L."/>
            <person name="Isberg S.R."/>
            <person name="Miles L.G."/>
            <person name="Chong A.Y."/>
            <person name="Gongora J."/>
            <person name="Dalzell P."/>
            <person name="Moran C."/>
            <person name="Bed'hom B."/>
            <person name="Abzhanov A."/>
            <person name="Burgess S.C."/>
            <person name="Cooksey A.M."/>
            <person name="Castoe T.A."/>
            <person name="Crawford N.G."/>
            <person name="Densmore L.D."/>
            <person name="Drew J.C."/>
            <person name="Edwards S.V."/>
            <person name="Faircloth B.C."/>
            <person name="Fujita M.K."/>
            <person name="Greenwold M.J."/>
            <person name="Hoffmann F.G."/>
            <person name="Howard J.M."/>
            <person name="Iguchi T."/>
            <person name="Janes D.E."/>
            <person name="Khan S.Y."/>
            <person name="Kohno S."/>
            <person name="de Koning A.J."/>
            <person name="Lance S.L."/>
            <person name="McCarthy F.M."/>
            <person name="McCormack J.E."/>
            <person name="Merchant M.E."/>
            <person name="Peterson D.G."/>
            <person name="Pollock D.D."/>
            <person name="Pourmand N."/>
            <person name="Raney B.J."/>
            <person name="Roessler K.A."/>
            <person name="Sanford J.R."/>
            <person name="Sawyer R.H."/>
            <person name="Schmidt C.J."/>
            <person name="Triplett E.W."/>
            <person name="Tuberville T.D."/>
            <person name="Venegas-Anaya M."/>
            <person name="Howard J.T."/>
            <person name="Jarvis E.D."/>
            <person name="Guillette L.J.Jr."/>
            <person name="Glenn T.C."/>
            <person name="Green R.E."/>
            <person name="Ray D.A."/>
        </authorList>
    </citation>
    <scope>NUCLEOTIDE SEQUENCE [LARGE SCALE GENOMIC DNA]</scope>
    <source>
        <strain evidence="2">KSC_2009_1</strain>
    </source>
</reference>
<evidence type="ECO:0000256" key="1">
    <source>
        <dbReference type="SAM" id="MobiDB-lite"/>
    </source>
</evidence>
<proteinExistence type="predicted"/>
<feature type="region of interest" description="Disordered" evidence="1">
    <location>
        <begin position="43"/>
        <end position="66"/>
    </location>
</feature>